<dbReference type="InterPro" id="IPR058792">
    <property type="entry name" value="Beta-barrel_RND_2"/>
</dbReference>
<feature type="coiled-coil region" evidence="2">
    <location>
        <begin position="98"/>
        <end position="163"/>
    </location>
</feature>
<feature type="domain" description="Multidrug resistance protein MdtA-like alpha-helical hairpin" evidence="3">
    <location>
        <begin position="97"/>
        <end position="165"/>
    </location>
</feature>
<dbReference type="PROSITE" id="PS51257">
    <property type="entry name" value="PROKAR_LIPOPROTEIN"/>
    <property type="match status" value="1"/>
</dbReference>
<evidence type="ECO:0000256" key="2">
    <source>
        <dbReference type="SAM" id="Coils"/>
    </source>
</evidence>
<evidence type="ECO:0000256" key="1">
    <source>
        <dbReference type="ARBA" id="ARBA00009477"/>
    </source>
</evidence>
<feature type="domain" description="Multidrug resistance protein MdtA-like barrel-sandwich hybrid" evidence="4">
    <location>
        <begin position="59"/>
        <end position="199"/>
    </location>
</feature>
<dbReference type="GO" id="GO:1990281">
    <property type="term" value="C:efflux pump complex"/>
    <property type="evidence" value="ECO:0007669"/>
    <property type="project" value="TreeGrafter"/>
</dbReference>
<dbReference type="Proteomes" id="UP000002574">
    <property type="component" value="Chromosome"/>
</dbReference>
<evidence type="ECO:0000313" key="6">
    <source>
        <dbReference type="EMBL" id="BAI68499.1"/>
    </source>
</evidence>
<evidence type="ECO:0000259" key="3">
    <source>
        <dbReference type="Pfam" id="PF25876"/>
    </source>
</evidence>
<dbReference type="Pfam" id="PF25917">
    <property type="entry name" value="BSH_RND"/>
    <property type="match status" value="1"/>
</dbReference>
<dbReference type="AlphaFoldDB" id="D3DF97"/>
<dbReference type="Pfam" id="PF25954">
    <property type="entry name" value="Beta-barrel_RND_2"/>
    <property type="match status" value="1"/>
</dbReference>
<dbReference type="Gene3D" id="2.40.50.100">
    <property type="match status" value="1"/>
</dbReference>
<evidence type="ECO:0000259" key="4">
    <source>
        <dbReference type="Pfam" id="PF25917"/>
    </source>
</evidence>
<dbReference type="STRING" id="608538.HTH_0032"/>
<dbReference type="Gene3D" id="2.40.30.170">
    <property type="match status" value="1"/>
</dbReference>
<dbReference type="KEGG" id="hth:HTH_0032"/>
<feature type="domain" description="CusB-like beta-barrel" evidence="5">
    <location>
        <begin position="205"/>
        <end position="273"/>
    </location>
</feature>
<dbReference type="PANTHER" id="PTHR30469:SF15">
    <property type="entry name" value="HLYD FAMILY OF SECRETION PROTEINS"/>
    <property type="match status" value="1"/>
</dbReference>
<keyword evidence="2" id="KW-0175">Coiled coil</keyword>
<evidence type="ECO:0000313" key="7">
    <source>
        <dbReference type="Proteomes" id="UP000002574"/>
    </source>
</evidence>
<dbReference type="InterPro" id="IPR058624">
    <property type="entry name" value="MdtA-like_HH"/>
</dbReference>
<keyword evidence="7" id="KW-1185">Reference proteome</keyword>
<proteinExistence type="inferred from homology"/>
<name>D3DF97_HYDTT</name>
<evidence type="ECO:0000259" key="5">
    <source>
        <dbReference type="Pfam" id="PF25954"/>
    </source>
</evidence>
<dbReference type="InterPro" id="IPR058625">
    <property type="entry name" value="MdtA-like_BSH"/>
</dbReference>
<dbReference type="GO" id="GO:0015562">
    <property type="term" value="F:efflux transmembrane transporter activity"/>
    <property type="evidence" value="ECO:0007669"/>
    <property type="project" value="TreeGrafter"/>
</dbReference>
<dbReference type="NCBIfam" id="TIGR01730">
    <property type="entry name" value="RND_mfp"/>
    <property type="match status" value="1"/>
</dbReference>
<gene>
    <name evidence="6" type="ordered locus">HTH_0032</name>
</gene>
<reference evidence="6 7" key="1">
    <citation type="journal article" date="2010" name="J. Bacteriol.">
        <title>Complete genome sequence of the thermophilic, obligately chemolithoautotrophic hydrogen-oxidizing bacterium Hydrogenobacter thermophilus TK-6.</title>
        <authorList>
            <person name="Arai H."/>
            <person name="Kanbe H."/>
            <person name="Ishii M."/>
            <person name="Igarashi Y."/>
        </authorList>
    </citation>
    <scope>NUCLEOTIDE SEQUENCE [LARGE SCALE GENOMIC DNA]</scope>
    <source>
        <strain evidence="7">DSM 6534 / IAM 12695 / TK-6 [Tokyo]</strain>
    </source>
</reference>
<organism evidence="6 7">
    <name type="scientific">Hydrogenobacter thermophilus (strain DSM 6534 / IAM 12695 / TK-6)</name>
    <dbReference type="NCBI Taxonomy" id="608538"/>
    <lineage>
        <taxon>Bacteria</taxon>
        <taxon>Pseudomonadati</taxon>
        <taxon>Aquificota</taxon>
        <taxon>Aquificia</taxon>
        <taxon>Aquificales</taxon>
        <taxon>Aquificaceae</taxon>
        <taxon>Hydrogenobacter</taxon>
    </lineage>
</organism>
<protein>
    <submittedName>
        <fullName evidence="6">Efflux transporter</fullName>
    </submittedName>
</protein>
<sequence>MSMIRCLALISLLVLLSCQKKESPPPAPQAVQISVYTVKPESVEVFYTANGYFEAIKDVVLRPEVSGRVLELLTDEGQLVRQGQPLLKIDPSDYQNTLRQLEANLMQARANYENQRAIYERRKFLYEQNLIAREDFENAKTQLKVYQDQVSAIEAQLRNARLQLSRTTLRAPFSGYIAQKFVNVGDYITPQSQTFRLVTLDPIKVVFEAPQELQPKLKLGSLVYLQVEGAGNYEGRINFVSPTANASRMLTIKALVKNPKGELKPNMYAQVHVPISSTEAFKIPETALVLIGNQKAVWKVVGDKVFPVKVDIVKQGDGYVYAKADLKEGDAIAVENAYLLNQTSRVKVR</sequence>
<dbReference type="eggNOG" id="COG0845">
    <property type="taxonomic scope" value="Bacteria"/>
</dbReference>
<dbReference type="InterPro" id="IPR006143">
    <property type="entry name" value="RND_pump_MFP"/>
</dbReference>
<comment type="similarity">
    <text evidence="1">Belongs to the membrane fusion protein (MFP) (TC 8.A.1) family.</text>
</comment>
<dbReference type="Gene3D" id="1.10.287.470">
    <property type="entry name" value="Helix hairpin bin"/>
    <property type="match status" value="1"/>
</dbReference>
<dbReference type="Gene3D" id="2.40.420.20">
    <property type="match status" value="1"/>
</dbReference>
<dbReference type="Pfam" id="PF25876">
    <property type="entry name" value="HH_MFP_RND"/>
    <property type="match status" value="1"/>
</dbReference>
<dbReference type="PANTHER" id="PTHR30469">
    <property type="entry name" value="MULTIDRUG RESISTANCE PROTEIN MDTA"/>
    <property type="match status" value="1"/>
</dbReference>
<accession>D3DF97</accession>
<dbReference type="SUPFAM" id="SSF111369">
    <property type="entry name" value="HlyD-like secretion proteins"/>
    <property type="match status" value="1"/>
</dbReference>
<dbReference type="EMBL" id="AP011112">
    <property type="protein sequence ID" value="BAI68499.1"/>
    <property type="molecule type" value="Genomic_DNA"/>
</dbReference>